<protein>
    <submittedName>
        <fullName evidence="4">DUF4124 domain-containing protein</fullName>
    </submittedName>
</protein>
<proteinExistence type="predicted"/>
<dbReference type="InterPro" id="IPR025392">
    <property type="entry name" value="DUF4124"/>
</dbReference>
<gene>
    <name evidence="4" type="ORF">H9642_11770</name>
</gene>
<dbReference type="RefSeq" id="WP_251836637.1">
    <property type="nucleotide sequence ID" value="NZ_JACSQG010000005.1"/>
</dbReference>
<dbReference type="Pfam" id="PF13511">
    <property type="entry name" value="DUF4124"/>
    <property type="match status" value="1"/>
</dbReference>
<organism evidence="4 5">
    <name type="scientific">Serpens gallinarum</name>
    <dbReference type="NCBI Taxonomy" id="2763075"/>
    <lineage>
        <taxon>Bacteria</taxon>
        <taxon>Pseudomonadati</taxon>
        <taxon>Pseudomonadota</taxon>
        <taxon>Gammaproteobacteria</taxon>
        <taxon>Pseudomonadales</taxon>
        <taxon>Pseudomonadaceae</taxon>
        <taxon>Pseudomonas</taxon>
    </lineage>
</organism>
<evidence type="ECO:0000259" key="3">
    <source>
        <dbReference type="Pfam" id="PF13511"/>
    </source>
</evidence>
<feature type="signal peptide" evidence="2">
    <location>
        <begin position="1"/>
        <end position="19"/>
    </location>
</feature>
<feature type="chain" id="PRO_5047366619" evidence="2">
    <location>
        <begin position="20"/>
        <end position="144"/>
    </location>
</feature>
<keyword evidence="5" id="KW-1185">Reference proteome</keyword>
<name>A0ABR8TQT2_9PSED</name>
<feature type="domain" description="DUF4124" evidence="3">
    <location>
        <begin position="9"/>
        <end position="61"/>
    </location>
</feature>
<feature type="region of interest" description="Disordered" evidence="1">
    <location>
        <begin position="33"/>
        <end position="109"/>
    </location>
</feature>
<reference evidence="4 5" key="1">
    <citation type="submission" date="2020-08" db="EMBL/GenBank/DDBJ databases">
        <title>A Genomic Blueprint of the Chicken Gut Microbiome.</title>
        <authorList>
            <person name="Gilroy R."/>
            <person name="Ravi A."/>
            <person name="Getino M."/>
            <person name="Pursley I."/>
            <person name="Horton D.L."/>
            <person name="Alikhan N.-F."/>
            <person name="Baker D."/>
            <person name="Gharbi K."/>
            <person name="Hall N."/>
            <person name="Watson M."/>
            <person name="Adriaenssens E.M."/>
            <person name="Foster-Nyarko E."/>
            <person name="Jarju S."/>
            <person name="Secka A."/>
            <person name="Antonio M."/>
            <person name="Oren A."/>
            <person name="Chaudhuri R."/>
            <person name="La Ragione R.M."/>
            <person name="Hildebrand F."/>
            <person name="Pallen M.J."/>
        </authorList>
    </citation>
    <scope>NUCLEOTIDE SEQUENCE [LARGE SCALE GENOMIC DNA]</scope>
    <source>
        <strain evidence="4 5">Sa2CUA2</strain>
    </source>
</reference>
<evidence type="ECO:0000313" key="5">
    <source>
        <dbReference type="Proteomes" id="UP000611945"/>
    </source>
</evidence>
<sequence length="144" mass="15905">MPRLLLASFLLALSSSALTAPIFTWTDERGVTHYGAQPPQGHPSSSVALRHAPSPGPASAPRTLSPAELAAAEQQELDTLAKREQATREAQRKQQCSQMRGALAQLRNSPRIRMEIDGELRRLSEEERQAQIDKTRENLAEHCD</sequence>
<keyword evidence="2" id="KW-0732">Signal</keyword>
<feature type="compositionally biased region" description="Basic and acidic residues" evidence="1">
    <location>
        <begin position="79"/>
        <end position="92"/>
    </location>
</feature>
<evidence type="ECO:0000256" key="1">
    <source>
        <dbReference type="SAM" id="MobiDB-lite"/>
    </source>
</evidence>
<dbReference type="Proteomes" id="UP000611945">
    <property type="component" value="Unassembled WGS sequence"/>
</dbReference>
<evidence type="ECO:0000256" key="2">
    <source>
        <dbReference type="SAM" id="SignalP"/>
    </source>
</evidence>
<dbReference type="EMBL" id="JACSQG010000005">
    <property type="protein sequence ID" value="MBD7977865.1"/>
    <property type="molecule type" value="Genomic_DNA"/>
</dbReference>
<accession>A0ABR8TQT2</accession>
<evidence type="ECO:0000313" key="4">
    <source>
        <dbReference type="EMBL" id="MBD7977865.1"/>
    </source>
</evidence>
<comment type="caution">
    <text evidence="4">The sequence shown here is derived from an EMBL/GenBank/DDBJ whole genome shotgun (WGS) entry which is preliminary data.</text>
</comment>